<dbReference type="GO" id="GO:0012505">
    <property type="term" value="C:endomembrane system"/>
    <property type="evidence" value="ECO:0007669"/>
    <property type="project" value="UniProtKB-SubCell"/>
</dbReference>
<feature type="domain" description="Sodium/calcium exchanger membrane region" evidence="12">
    <location>
        <begin position="105"/>
        <end position="263"/>
    </location>
</feature>
<keyword evidence="4 10" id="KW-0109">Calcium transport</keyword>
<evidence type="ECO:0000313" key="14">
    <source>
        <dbReference type="Proteomes" id="UP000478008"/>
    </source>
</evidence>
<feature type="region of interest" description="Disordered" evidence="11">
    <location>
        <begin position="274"/>
        <end position="321"/>
    </location>
</feature>
<feature type="transmembrane region" description="Helical" evidence="10">
    <location>
        <begin position="16"/>
        <end position="34"/>
    </location>
</feature>
<dbReference type="InterPro" id="IPR004798">
    <property type="entry name" value="CAX-like"/>
</dbReference>
<dbReference type="AlphaFoldDB" id="A0A7D9CV69"/>
<proteinExistence type="inferred from homology"/>
<evidence type="ECO:0000256" key="8">
    <source>
        <dbReference type="ARBA" id="ARBA00023065"/>
    </source>
</evidence>
<evidence type="ECO:0000256" key="1">
    <source>
        <dbReference type="ARBA" id="ARBA00004127"/>
    </source>
</evidence>
<dbReference type="InterPro" id="IPR004713">
    <property type="entry name" value="CaH_exchang"/>
</dbReference>
<dbReference type="GO" id="GO:0015369">
    <property type="term" value="F:calcium:proton antiporter activity"/>
    <property type="evidence" value="ECO:0007669"/>
    <property type="project" value="UniProtKB-UniRule"/>
</dbReference>
<evidence type="ECO:0000256" key="3">
    <source>
        <dbReference type="ARBA" id="ARBA00022448"/>
    </source>
</evidence>
<evidence type="ECO:0000256" key="6">
    <source>
        <dbReference type="ARBA" id="ARBA00022837"/>
    </source>
</evidence>
<feature type="transmembrane region" description="Helical" evidence="10">
    <location>
        <begin position="139"/>
        <end position="160"/>
    </location>
</feature>
<feature type="transmembrane region" description="Helical" evidence="10">
    <location>
        <begin position="205"/>
        <end position="225"/>
    </location>
</feature>
<comment type="subcellular location">
    <subcellularLocation>
        <location evidence="1">Endomembrane system</location>
        <topology evidence="1">Multi-pass membrane protein</topology>
    </subcellularLocation>
    <subcellularLocation>
        <location evidence="10">Vacuole membrane</location>
    </subcellularLocation>
</comment>
<dbReference type="FunFam" id="1.20.1420.30:FF:000011">
    <property type="entry name" value="Vacuolar calcium ion transporter"/>
    <property type="match status" value="1"/>
</dbReference>
<evidence type="ECO:0000256" key="7">
    <source>
        <dbReference type="ARBA" id="ARBA00022989"/>
    </source>
</evidence>
<keyword evidence="9 10" id="KW-0472">Membrane</keyword>
<feature type="transmembrane region" description="Helical" evidence="10">
    <location>
        <begin position="473"/>
        <end position="493"/>
    </location>
</feature>
<feature type="transmembrane region" description="Helical" evidence="10">
    <location>
        <begin position="445"/>
        <end position="466"/>
    </location>
</feature>
<keyword evidence="14" id="KW-1185">Reference proteome</keyword>
<dbReference type="GO" id="GO:0006874">
    <property type="term" value="P:intracellular calcium ion homeostasis"/>
    <property type="evidence" value="ECO:0007669"/>
    <property type="project" value="TreeGrafter"/>
</dbReference>
<protein>
    <recommendedName>
        <fullName evidence="10">Vacuolar calcium ion transporter</fullName>
    </recommendedName>
</protein>
<keyword evidence="3 10" id="KW-0813">Transport</keyword>
<comment type="caution">
    <text evidence="10">Lacks conserved residue(s) required for the propagation of feature annotation.</text>
</comment>
<dbReference type="NCBIfam" id="TIGR00378">
    <property type="entry name" value="cax"/>
    <property type="match status" value="1"/>
</dbReference>
<keyword evidence="10" id="KW-0926">Vacuole</keyword>
<dbReference type="Gene3D" id="1.20.1420.30">
    <property type="entry name" value="NCX, central ion-binding region"/>
    <property type="match status" value="2"/>
</dbReference>
<keyword evidence="6 10" id="KW-0106">Calcium</keyword>
<feature type="transmembrane region" description="Helical" evidence="10">
    <location>
        <begin position="245"/>
        <end position="263"/>
    </location>
</feature>
<keyword evidence="10" id="KW-0050">Antiport</keyword>
<accession>A0A7D9CV69</accession>
<dbReference type="Pfam" id="PF01699">
    <property type="entry name" value="Na_Ca_ex"/>
    <property type="match status" value="2"/>
</dbReference>
<dbReference type="EMBL" id="CABFWN010000001">
    <property type="protein sequence ID" value="VUG16236.1"/>
    <property type="molecule type" value="Genomic_DNA"/>
</dbReference>
<evidence type="ECO:0000256" key="11">
    <source>
        <dbReference type="SAM" id="MobiDB-lite"/>
    </source>
</evidence>
<gene>
    <name evidence="13" type="primary">VCX1</name>
    <name evidence="13" type="ORF">DEBR0S1_11364G</name>
</gene>
<evidence type="ECO:0000313" key="13">
    <source>
        <dbReference type="EMBL" id="VUG16236.1"/>
    </source>
</evidence>
<evidence type="ECO:0000256" key="9">
    <source>
        <dbReference type="ARBA" id="ARBA00023136"/>
    </source>
</evidence>
<evidence type="ECO:0000259" key="12">
    <source>
        <dbReference type="Pfam" id="PF01699"/>
    </source>
</evidence>
<dbReference type="Proteomes" id="UP000478008">
    <property type="component" value="Unassembled WGS sequence"/>
</dbReference>
<evidence type="ECO:0000256" key="5">
    <source>
        <dbReference type="ARBA" id="ARBA00022692"/>
    </source>
</evidence>
<feature type="transmembrane region" description="Helical" evidence="10">
    <location>
        <begin position="172"/>
        <end position="193"/>
    </location>
</feature>
<keyword evidence="8 10" id="KW-0406">Ion transport</keyword>
<evidence type="ECO:0000256" key="10">
    <source>
        <dbReference type="RuleBase" id="RU365028"/>
    </source>
</evidence>
<dbReference type="PANTHER" id="PTHR31503">
    <property type="entry name" value="VACUOLAR CALCIUM ION TRANSPORTER"/>
    <property type="match status" value="1"/>
</dbReference>
<dbReference type="PANTHER" id="PTHR31503:SF22">
    <property type="entry name" value="VACUOLAR CALCIUM ION TRANSPORTER"/>
    <property type="match status" value="1"/>
</dbReference>
<feature type="transmembrane region" description="Helical" evidence="10">
    <location>
        <begin position="106"/>
        <end position="127"/>
    </location>
</feature>
<organism evidence="13 14">
    <name type="scientific">Dekkera bruxellensis</name>
    <name type="common">Brettanomyces custersii</name>
    <dbReference type="NCBI Taxonomy" id="5007"/>
    <lineage>
        <taxon>Eukaryota</taxon>
        <taxon>Fungi</taxon>
        <taxon>Dikarya</taxon>
        <taxon>Ascomycota</taxon>
        <taxon>Saccharomycotina</taxon>
        <taxon>Pichiomycetes</taxon>
        <taxon>Pichiales</taxon>
        <taxon>Pichiaceae</taxon>
        <taxon>Brettanomyces</taxon>
    </lineage>
</organism>
<dbReference type="InterPro" id="IPR044880">
    <property type="entry name" value="NCX_ion-bd_dom_sf"/>
</dbReference>
<feature type="compositionally biased region" description="Polar residues" evidence="11">
    <location>
        <begin position="274"/>
        <end position="302"/>
    </location>
</feature>
<name>A0A7D9CV69_DEKBR</name>
<evidence type="ECO:0000256" key="4">
    <source>
        <dbReference type="ARBA" id="ARBA00022568"/>
    </source>
</evidence>
<keyword evidence="7 10" id="KW-1133">Transmembrane helix</keyword>
<comment type="similarity">
    <text evidence="2 10">Belongs to the Ca(2+):cation antiporter (CaCA) (TC 2.A.19) family.</text>
</comment>
<reference evidence="13 14" key="1">
    <citation type="submission" date="2019-07" db="EMBL/GenBank/DDBJ databases">
        <authorList>
            <person name="Friedrich A."/>
            <person name="Schacherer J."/>
        </authorList>
    </citation>
    <scope>NUCLEOTIDE SEQUENCE [LARGE SCALE GENOMIC DNA]</scope>
</reference>
<dbReference type="InterPro" id="IPR004837">
    <property type="entry name" value="NaCa_Exmemb"/>
</dbReference>
<feature type="transmembrane region" description="Helical" evidence="10">
    <location>
        <begin position="382"/>
        <end position="405"/>
    </location>
</feature>
<keyword evidence="5 10" id="KW-0812">Transmembrane</keyword>
<feature type="transmembrane region" description="Helical" evidence="10">
    <location>
        <begin position="349"/>
        <end position="370"/>
    </location>
</feature>
<feature type="domain" description="Sodium/calcium exchanger membrane region" evidence="12">
    <location>
        <begin position="348"/>
        <end position="487"/>
    </location>
</feature>
<comment type="function">
    <text evidence="10">Has a role in promoting intracellular calcium ion sequestration via the exchange of calcium ions for hydrogen ions across the vacuolar membrane. Involved also in manganese ion homeostasis via its uptake into the vacuole.</text>
</comment>
<sequence length="499" mass="54243">MKENEINNDRKQFEHLVFPSFCILFTCFFVAKHLHRKKPTSTMPSETERLLGNNARGANSTPSIFQVVISRIYNALYLALSSSALNWLLLFVPLGVLAAWLHWGAVAVFSLNFVAIIPLASLLAYATEELGESIHNDSIAGLLNATFGNAIEVIVGIVALTQNQITVVQASMLGSILSNLLLVLGSCFIAGGIKYSQQVFNQTVAQTMSSLLALAVIGLLLPAAFHASLPKKTPDLDRKILDFSRGNAILLLVVYCLFLFFQLKTHAYLFADTGSTDQQTGTPNDEAVQESTSDLENQQQSLPVPEPASRASSRSSHGKTRAGLVMRPKSMYDLKKVARQEHLGASESVAILFLTTLLVSVCADYLVSSIDDIVASSGLSKTFIGLVVIPIVGNAAEHVTAIVVAYNNKMDLAIGVAVGSSLQIALFVTPFMVLIGWFLDVPMSLYFSSYETAVMFVSVFITNYLILDGESNWLEGAMLICTYLIIGVSFYLYPDTLAQ</sequence>
<dbReference type="GO" id="GO:0000329">
    <property type="term" value="C:fungal-type vacuole membrane"/>
    <property type="evidence" value="ECO:0007669"/>
    <property type="project" value="TreeGrafter"/>
</dbReference>
<feature type="transmembrane region" description="Helical" evidence="10">
    <location>
        <begin position="75"/>
        <end position="100"/>
    </location>
</feature>
<evidence type="ECO:0000256" key="2">
    <source>
        <dbReference type="ARBA" id="ARBA00008170"/>
    </source>
</evidence>
<feature type="transmembrane region" description="Helical" evidence="10">
    <location>
        <begin position="412"/>
        <end position="439"/>
    </location>
</feature>